<feature type="transmembrane region" description="Helical" evidence="1">
    <location>
        <begin position="22"/>
        <end position="40"/>
    </location>
</feature>
<keyword evidence="1" id="KW-1133">Transmembrane helix</keyword>
<evidence type="ECO:0000313" key="2">
    <source>
        <dbReference type="EMBL" id="ATS92598.1"/>
    </source>
</evidence>
<reference evidence="2 3" key="1">
    <citation type="journal article" date="2018" name="Viruses">
        <title>Bacteriophage GC1, a Novel Tectivirus Infecting Gluconobacter Cerinus, an Acetic Acid Bacterium Associated with Wine-Making.</title>
        <authorList>
            <person name="Philippe C."/>
            <person name="Krupovic M."/>
            <person name="Jaomanjaka F."/>
            <person name="Claisse O."/>
            <person name="Petrel M."/>
            <person name="le Marrec C."/>
        </authorList>
    </citation>
    <scope>NUCLEOTIDE SEQUENCE [LARGE SCALE GENOMIC DNA]</scope>
</reference>
<dbReference type="EMBL" id="MG159787">
    <property type="protein sequence ID" value="ATS92598.1"/>
    <property type="molecule type" value="Genomic_DNA"/>
</dbReference>
<gene>
    <name evidence="2" type="ORF">GC1_00030</name>
</gene>
<proteinExistence type="predicted"/>
<protein>
    <submittedName>
        <fullName evidence="2">Uncharacterized protein</fullName>
    </submittedName>
</protein>
<keyword evidence="3" id="KW-1185">Reference proteome</keyword>
<evidence type="ECO:0000256" key="1">
    <source>
        <dbReference type="SAM" id="Phobius"/>
    </source>
</evidence>
<accession>A0A2I5AR82</accession>
<sequence>MIDGDFYPGRYDETIADHAGHFLMRLAGGLVVMAVVLYTLSNVYRWGLADGAVVLKVEK</sequence>
<organism evidence="2 3">
    <name type="scientific">Gluconobacter phage GC1</name>
    <dbReference type="NCBI Taxonomy" id="2047788"/>
    <lineage>
        <taxon>Viruses</taxon>
        <taxon>Varidnaviria</taxon>
        <taxon>Bamfordvirae</taxon>
        <taxon>Preplasmiviricota</taxon>
        <taxon>Prepoliviricotina</taxon>
        <taxon>Tectiliviricetes</taxon>
        <taxon>Kalamavirales</taxon>
        <taxon>Tectiviridae</taxon>
        <taxon>Gammatectivirus</taxon>
        <taxon>Gammatectivirus GC1</taxon>
    </lineage>
</organism>
<evidence type="ECO:0000313" key="3">
    <source>
        <dbReference type="Proteomes" id="UP000241016"/>
    </source>
</evidence>
<keyword evidence="1" id="KW-0812">Transmembrane</keyword>
<keyword evidence="1" id="KW-0472">Membrane</keyword>
<dbReference type="Proteomes" id="UP000241016">
    <property type="component" value="Segment"/>
</dbReference>
<name>A0A2I5AR82_9VIRU</name>